<protein>
    <recommendedName>
        <fullName evidence="2">Ricin B lectin domain-containing protein</fullName>
    </recommendedName>
</protein>
<accession>A0ABP7JGH5</accession>
<dbReference type="PROSITE" id="PS50231">
    <property type="entry name" value="RICIN_B_LECTIN"/>
    <property type="match status" value="1"/>
</dbReference>
<dbReference type="Pfam" id="PF14200">
    <property type="entry name" value="RicinB_lectin_2"/>
    <property type="match status" value="1"/>
</dbReference>
<organism evidence="3 4">
    <name type="scientific">Sphaerisporangium flaviroseum</name>
    <dbReference type="NCBI Taxonomy" id="509199"/>
    <lineage>
        <taxon>Bacteria</taxon>
        <taxon>Bacillati</taxon>
        <taxon>Actinomycetota</taxon>
        <taxon>Actinomycetes</taxon>
        <taxon>Streptosporangiales</taxon>
        <taxon>Streptosporangiaceae</taxon>
        <taxon>Sphaerisporangium</taxon>
    </lineage>
</organism>
<dbReference type="RefSeq" id="WP_344952803.1">
    <property type="nucleotide sequence ID" value="NZ_BAAAZR010000059.1"/>
</dbReference>
<evidence type="ECO:0000259" key="2">
    <source>
        <dbReference type="Pfam" id="PF14200"/>
    </source>
</evidence>
<dbReference type="Gene3D" id="2.80.10.50">
    <property type="match status" value="1"/>
</dbReference>
<proteinExistence type="predicted"/>
<reference evidence="4" key="1">
    <citation type="journal article" date="2019" name="Int. J. Syst. Evol. Microbiol.">
        <title>The Global Catalogue of Microorganisms (GCM) 10K type strain sequencing project: providing services to taxonomists for standard genome sequencing and annotation.</title>
        <authorList>
            <consortium name="The Broad Institute Genomics Platform"/>
            <consortium name="The Broad Institute Genome Sequencing Center for Infectious Disease"/>
            <person name="Wu L."/>
            <person name="Ma J."/>
        </authorList>
    </citation>
    <scope>NUCLEOTIDE SEQUENCE [LARGE SCALE GENOMIC DNA]</scope>
    <source>
        <strain evidence="4">JCM 16908</strain>
    </source>
</reference>
<dbReference type="InterPro" id="IPR000772">
    <property type="entry name" value="Ricin_B_lectin"/>
</dbReference>
<sequence>MSIISRMAVLAAAAATSTLTSLTLTPAAHAEPQTNREFINRMDGSRLATLSDSVAEGAEAISLRHPNWKYRTAKWTYEVKADGHYVIKNEAANKCLQPAIASPVGGTKVVIRTCNGSQLQDWSRRPEESDIGHPTGWGAYRPRVNTAIALTLDTYHGPGSWNTLYLNRDQNSSDRLWRFLREGHTW</sequence>
<name>A0ABP7JGH5_9ACTN</name>
<dbReference type="PROSITE" id="PS51318">
    <property type="entry name" value="TAT"/>
    <property type="match status" value="1"/>
</dbReference>
<dbReference type="SUPFAM" id="SSF50370">
    <property type="entry name" value="Ricin B-like lectins"/>
    <property type="match status" value="1"/>
</dbReference>
<feature type="domain" description="Ricin B lectin" evidence="2">
    <location>
        <begin position="73"/>
        <end position="127"/>
    </location>
</feature>
<keyword evidence="4" id="KW-1185">Reference proteome</keyword>
<comment type="caution">
    <text evidence="3">The sequence shown here is derived from an EMBL/GenBank/DDBJ whole genome shotgun (WGS) entry which is preliminary data.</text>
</comment>
<evidence type="ECO:0000313" key="4">
    <source>
        <dbReference type="Proteomes" id="UP001500888"/>
    </source>
</evidence>
<evidence type="ECO:0000313" key="3">
    <source>
        <dbReference type="EMBL" id="GAA3843936.1"/>
    </source>
</evidence>
<evidence type="ECO:0000256" key="1">
    <source>
        <dbReference type="SAM" id="SignalP"/>
    </source>
</evidence>
<dbReference type="CDD" id="cd00161">
    <property type="entry name" value="beta-trefoil_Ricin-like"/>
    <property type="match status" value="2"/>
</dbReference>
<feature type="chain" id="PRO_5046926041" description="Ricin B lectin domain-containing protein" evidence="1">
    <location>
        <begin position="31"/>
        <end position="186"/>
    </location>
</feature>
<feature type="signal peptide" evidence="1">
    <location>
        <begin position="1"/>
        <end position="30"/>
    </location>
</feature>
<dbReference type="EMBL" id="BAAAZR010000059">
    <property type="protein sequence ID" value="GAA3843936.1"/>
    <property type="molecule type" value="Genomic_DNA"/>
</dbReference>
<dbReference type="InterPro" id="IPR035992">
    <property type="entry name" value="Ricin_B-like_lectins"/>
</dbReference>
<dbReference type="InterPro" id="IPR006311">
    <property type="entry name" value="TAT_signal"/>
</dbReference>
<dbReference type="Proteomes" id="UP001500888">
    <property type="component" value="Unassembled WGS sequence"/>
</dbReference>
<gene>
    <name evidence="3" type="ORF">GCM10022226_78670</name>
</gene>
<keyword evidence="1" id="KW-0732">Signal</keyword>